<dbReference type="EC" id="2.1.1.37" evidence="7"/>
<organism evidence="8 10">
    <name type="scientific">Mycoplasma struthionis</name>
    <dbReference type="NCBI Taxonomy" id="538220"/>
    <lineage>
        <taxon>Bacteria</taxon>
        <taxon>Bacillati</taxon>
        <taxon>Mycoplasmatota</taxon>
        <taxon>Mollicutes</taxon>
        <taxon>Mycoplasmataceae</taxon>
        <taxon>Mycoplasma</taxon>
    </lineage>
</organism>
<dbReference type="PROSITE" id="PS00095">
    <property type="entry name" value="C5_MTASE_2"/>
    <property type="match status" value="1"/>
</dbReference>
<evidence type="ECO:0000256" key="5">
    <source>
        <dbReference type="PROSITE-ProRule" id="PRU01016"/>
    </source>
</evidence>
<dbReference type="Proteomes" id="UP000275883">
    <property type="component" value="Chromosome"/>
</dbReference>
<evidence type="ECO:0000313" key="11">
    <source>
        <dbReference type="Proteomes" id="UP000317904"/>
    </source>
</evidence>
<dbReference type="PROSITE" id="PS00094">
    <property type="entry name" value="C5_MTASE_1"/>
    <property type="match status" value="1"/>
</dbReference>
<evidence type="ECO:0000256" key="4">
    <source>
        <dbReference type="ARBA" id="ARBA00022747"/>
    </source>
</evidence>
<dbReference type="Gene3D" id="3.40.50.150">
    <property type="entry name" value="Vaccinia Virus protein VP39"/>
    <property type="match status" value="1"/>
</dbReference>
<proteinExistence type="inferred from homology"/>
<dbReference type="REBASE" id="282256">
    <property type="entry name" value="M.Msp2371AORF1525P"/>
</dbReference>
<accession>A0A3G8LG84</accession>
<dbReference type="EMBL" id="CP034044">
    <property type="protein sequence ID" value="AZG68646.1"/>
    <property type="molecule type" value="Genomic_DNA"/>
</dbReference>
<dbReference type="PANTHER" id="PTHR46098:SF1">
    <property type="entry name" value="TRNA (CYTOSINE(38)-C(5))-METHYLTRANSFERASE"/>
    <property type="match status" value="1"/>
</dbReference>
<keyword evidence="4" id="KW-0680">Restriction system</keyword>
<dbReference type="PROSITE" id="PS51679">
    <property type="entry name" value="SAM_MT_C5"/>
    <property type="match status" value="1"/>
</dbReference>
<evidence type="ECO:0000313" key="9">
    <source>
        <dbReference type="EMBL" id="TPI02300.1"/>
    </source>
</evidence>
<dbReference type="GO" id="GO:0009307">
    <property type="term" value="P:DNA restriction-modification system"/>
    <property type="evidence" value="ECO:0007669"/>
    <property type="project" value="UniProtKB-KW"/>
</dbReference>
<protein>
    <recommendedName>
        <fullName evidence="7">Cytosine-specific methyltransferase</fullName>
        <ecNumber evidence="7">2.1.1.37</ecNumber>
    </recommendedName>
</protein>
<keyword evidence="3 5" id="KW-0949">S-adenosyl-L-methionine</keyword>
<dbReference type="Pfam" id="PF00145">
    <property type="entry name" value="DNA_methylase"/>
    <property type="match status" value="1"/>
</dbReference>
<dbReference type="InterPro" id="IPR018117">
    <property type="entry name" value="C5_DNA_meth_AS"/>
</dbReference>
<keyword evidence="10" id="KW-1185">Reference proteome</keyword>
<dbReference type="AlphaFoldDB" id="A0A3G8LG84"/>
<dbReference type="OrthoDB" id="9813719at2"/>
<sequence length="375" mass="43508">MKYKVGSLFAGIGGICRGFIEAEHNGSGFEIAWANEVDDYACETYKNNFKHPIYKGDIEQILDYQKSSDVDYYFNLYKNIAYEPLDILVGGFPCQAFSIAGQRKGFFDNRGNLFWSIVNLINLLNKNINKKPRALFLENVKNLVSHDNKRTFKVIKQELEKLGYVVKEKVLNTSEYSNLPQNRERIYIVCFLNNQDAENFSFDNLETYKNNFNLEKRKEQIKNLLTLDKKVDDKYYYDSEKYPKYFGELKDSINLNRDIDEYFQFFQLRRGMYVRKNKSNVCPTLTANMGTGGHNVPLIKDDYGIRKLTPDETLKLQGFNSDTWFKIPQSFNNKAYPDSQLYKQAGNAVSIPVIKLIANEILSAFSKTDLKDKIA</sequence>
<evidence type="ECO:0000256" key="3">
    <source>
        <dbReference type="ARBA" id="ARBA00022691"/>
    </source>
</evidence>
<evidence type="ECO:0000256" key="7">
    <source>
        <dbReference type="RuleBase" id="RU000417"/>
    </source>
</evidence>
<evidence type="ECO:0000256" key="1">
    <source>
        <dbReference type="ARBA" id="ARBA00022603"/>
    </source>
</evidence>
<name>A0A3G8LG84_9MOLU</name>
<dbReference type="Gene3D" id="3.90.120.10">
    <property type="entry name" value="DNA Methylase, subunit A, domain 2"/>
    <property type="match status" value="1"/>
</dbReference>
<evidence type="ECO:0000256" key="6">
    <source>
        <dbReference type="RuleBase" id="RU000416"/>
    </source>
</evidence>
<reference evidence="9 11" key="2">
    <citation type="submission" date="2019-06" db="EMBL/GenBank/DDBJ databases">
        <title>A comparative genomics study of ostrich specific Mycoplasmas.</title>
        <authorList>
            <person name="Botes A."/>
            <person name="Nel T."/>
        </authorList>
    </citation>
    <scope>NUCLEOTIDE SEQUENCE [LARGE SCALE GENOMIC DNA]</scope>
    <source>
        <strain evidence="9 11">Ms01</strain>
    </source>
</reference>
<dbReference type="GO" id="GO:0003886">
    <property type="term" value="F:DNA (cytosine-5-)-methyltransferase activity"/>
    <property type="evidence" value="ECO:0007669"/>
    <property type="project" value="UniProtKB-EC"/>
</dbReference>
<keyword evidence="1 5" id="KW-0489">Methyltransferase</keyword>
<dbReference type="InterPro" id="IPR050750">
    <property type="entry name" value="C5-MTase"/>
</dbReference>
<dbReference type="InterPro" id="IPR001525">
    <property type="entry name" value="C5_MeTfrase"/>
</dbReference>
<evidence type="ECO:0000313" key="8">
    <source>
        <dbReference type="EMBL" id="AZG68646.1"/>
    </source>
</evidence>
<dbReference type="SUPFAM" id="SSF53335">
    <property type="entry name" value="S-adenosyl-L-methionine-dependent methyltransferases"/>
    <property type="match status" value="1"/>
</dbReference>
<dbReference type="CDD" id="cd00315">
    <property type="entry name" value="Cyt_C5_DNA_methylase"/>
    <property type="match status" value="1"/>
</dbReference>
<feature type="active site" evidence="5">
    <location>
        <position position="94"/>
    </location>
</feature>
<dbReference type="Proteomes" id="UP000317904">
    <property type="component" value="Unassembled WGS sequence"/>
</dbReference>
<dbReference type="InterPro" id="IPR029063">
    <property type="entry name" value="SAM-dependent_MTases_sf"/>
</dbReference>
<accession>A0A502M939</accession>
<dbReference type="InterPro" id="IPR031303">
    <property type="entry name" value="C5_meth_CS"/>
</dbReference>
<dbReference type="NCBIfam" id="TIGR00675">
    <property type="entry name" value="dcm"/>
    <property type="match status" value="1"/>
</dbReference>
<gene>
    <name evidence="8" type="primary">dcm</name>
    <name evidence="8" type="ORF">EGN60_01525</name>
    <name evidence="9" type="ORF">FJM01_01385</name>
</gene>
<dbReference type="PANTHER" id="PTHR46098">
    <property type="entry name" value="TRNA (CYTOSINE(38)-C(5))-METHYLTRANSFERASE"/>
    <property type="match status" value="1"/>
</dbReference>
<dbReference type="GO" id="GO:0032259">
    <property type="term" value="P:methylation"/>
    <property type="evidence" value="ECO:0007669"/>
    <property type="project" value="UniProtKB-KW"/>
</dbReference>
<evidence type="ECO:0000256" key="2">
    <source>
        <dbReference type="ARBA" id="ARBA00022679"/>
    </source>
</evidence>
<evidence type="ECO:0000313" key="10">
    <source>
        <dbReference type="Proteomes" id="UP000275883"/>
    </source>
</evidence>
<keyword evidence="2 5" id="KW-0808">Transferase</keyword>
<comment type="catalytic activity">
    <reaction evidence="7">
        <text>a 2'-deoxycytidine in DNA + S-adenosyl-L-methionine = a 5-methyl-2'-deoxycytidine in DNA + S-adenosyl-L-homocysteine + H(+)</text>
        <dbReference type="Rhea" id="RHEA:13681"/>
        <dbReference type="Rhea" id="RHEA-COMP:11369"/>
        <dbReference type="Rhea" id="RHEA-COMP:11370"/>
        <dbReference type="ChEBI" id="CHEBI:15378"/>
        <dbReference type="ChEBI" id="CHEBI:57856"/>
        <dbReference type="ChEBI" id="CHEBI:59789"/>
        <dbReference type="ChEBI" id="CHEBI:85452"/>
        <dbReference type="ChEBI" id="CHEBI:85454"/>
        <dbReference type="EC" id="2.1.1.37"/>
    </reaction>
</comment>
<reference evidence="8 10" key="1">
    <citation type="submission" date="2018-11" db="EMBL/GenBank/DDBJ databases">
        <title>Genome sequence of Mycoplasma struthionis sp. nov.</title>
        <authorList>
            <person name="Spergser J."/>
        </authorList>
    </citation>
    <scope>NUCLEOTIDE SEQUENCE [LARGE SCALE GENOMIC DNA]</scope>
    <source>
        <strain evidence="8 10">237IA</strain>
    </source>
</reference>
<dbReference type="PRINTS" id="PR00105">
    <property type="entry name" value="C5METTRFRASE"/>
</dbReference>
<dbReference type="KEGG" id="mstr:EGN60_01525"/>
<dbReference type="EMBL" id="VFSY01000022">
    <property type="protein sequence ID" value="TPI02300.1"/>
    <property type="molecule type" value="Genomic_DNA"/>
</dbReference>
<dbReference type="RefSeq" id="WP_124724340.1">
    <property type="nucleotide sequence ID" value="NZ_CP034044.1"/>
</dbReference>
<comment type="similarity">
    <text evidence="5 6">Belongs to the class I-like SAM-binding methyltransferase superfamily. C5-methyltransferase family.</text>
</comment>